<gene>
    <name evidence="6" type="ORF">METZ01_LOCUS170971</name>
</gene>
<dbReference type="PROSITE" id="PS00475">
    <property type="entry name" value="RIBOSOMAL_L15"/>
    <property type="match status" value="1"/>
</dbReference>
<dbReference type="PANTHER" id="PTHR12934:SF11">
    <property type="entry name" value="LARGE RIBOSOMAL SUBUNIT PROTEIN UL15M"/>
    <property type="match status" value="1"/>
</dbReference>
<accession>A0A382BY38</accession>
<dbReference type="EMBL" id="UINC01031684">
    <property type="protein sequence ID" value="SVB18117.1"/>
    <property type="molecule type" value="Genomic_DNA"/>
</dbReference>
<dbReference type="AlphaFoldDB" id="A0A382BY38"/>
<protein>
    <recommendedName>
        <fullName evidence="5">Large ribosomal subunit protein uL15/eL18 domain-containing protein</fullName>
    </recommendedName>
</protein>
<feature type="region of interest" description="Disordered" evidence="4">
    <location>
        <begin position="1"/>
        <end position="48"/>
    </location>
</feature>
<evidence type="ECO:0000313" key="6">
    <source>
        <dbReference type="EMBL" id="SVB18117.1"/>
    </source>
</evidence>
<dbReference type="InterPro" id="IPR021131">
    <property type="entry name" value="Ribosomal_uL15/eL18"/>
</dbReference>
<dbReference type="Gene3D" id="3.100.10.10">
    <property type="match status" value="1"/>
</dbReference>
<dbReference type="InterPro" id="IPR030878">
    <property type="entry name" value="Ribosomal_uL15"/>
</dbReference>
<name>A0A382BY38_9ZZZZ</name>
<feature type="compositionally biased region" description="Basic residues" evidence="4">
    <location>
        <begin position="1"/>
        <end position="18"/>
    </location>
</feature>
<evidence type="ECO:0000259" key="5">
    <source>
        <dbReference type="Pfam" id="PF00828"/>
    </source>
</evidence>
<reference evidence="6" key="1">
    <citation type="submission" date="2018-05" db="EMBL/GenBank/DDBJ databases">
        <authorList>
            <person name="Lanie J.A."/>
            <person name="Ng W.-L."/>
            <person name="Kazmierczak K.M."/>
            <person name="Andrzejewski T.M."/>
            <person name="Davidsen T.M."/>
            <person name="Wayne K.J."/>
            <person name="Tettelin H."/>
            <person name="Glass J.I."/>
            <person name="Rusch D."/>
            <person name="Podicherti R."/>
            <person name="Tsui H.-C.T."/>
            <person name="Winkler M.E."/>
        </authorList>
    </citation>
    <scope>NUCLEOTIDE SEQUENCE</scope>
</reference>
<keyword evidence="3" id="KW-0687">Ribonucleoprotein</keyword>
<organism evidence="6">
    <name type="scientific">marine metagenome</name>
    <dbReference type="NCBI Taxonomy" id="408172"/>
    <lineage>
        <taxon>unclassified sequences</taxon>
        <taxon>metagenomes</taxon>
        <taxon>ecological metagenomes</taxon>
    </lineage>
</organism>
<dbReference type="PANTHER" id="PTHR12934">
    <property type="entry name" value="50S RIBOSOMAL PROTEIN L15"/>
    <property type="match status" value="1"/>
</dbReference>
<dbReference type="GO" id="GO:0003735">
    <property type="term" value="F:structural constituent of ribosome"/>
    <property type="evidence" value="ECO:0007669"/>
    <property type="project" value="InterPro"/>
</dbReference>
<dbReference type="InterPro" id="IPR005749">
    <property type="entry name" value="Ribosomal_uL15_bac-type"/>
</dbReference>
<dbReference type="InterPro" id="IPR036227">
    <property type="entry name" value="Ribosomal_uL15/eL18_sf"/>
</dbReference>
<proteinExistence type="inferred from homology"/>
<dbReference type="GO" id="GO:0022625">
    <property type="term" value="C:cytosolic large ribosomal subunit"/>
    <property type="evidence" value="ECO:0007669"/>
    <property type="project" value="TreeGrafter"/>
</dbReference>
<dbReference type="GO" id="GO:0006412">
    <property type="term" value="P:translation"/>
    <property type="evidence" value="ECO:0007669"/>
    <property type="project" value="InterPro"/>
</dbReference>
<comment type="similarity">
    <text evidence="1">Belongs to the universal ribosomal protein uL15 family.</text>
</comment>
<evidence type="ECO:0000256" key="2">
    <source>
        <dbReference type="ARBA" id="ARBA00022980"/>
    </source>
</evidence>
<evidence type="ECO:0000256" key="4">
    <source>
        <dbReference type="SAM" id="MobiDB-lite"/>
    </source>
</evidence>
<feature type="domain" description="Large ribosomal subunit protein uL15/eL18" evidence="5">
    <location>
        <begin position="69"/>
        <end position="135"/>
    </location>
</feature>
<evidence type="ECO:0000256" key="3">
    <source>
        <dbReference type="ARBA" id="ARBA00023274"/>
    </source>
</evidence>
<feature type="non-terminal residue" evidence="6">
    <location>
        <position position="1"/>
    </location>
</feature>
<dbReference type="Pfam" id="PF00828">
    <property type="entry name" value="Ribosomal_L27A"/>
    <property type="match status" value="1"/>
</dbReference>
<dbReference type="InterPro" id="IPR001196">
    <property type="entry name" value="Ribosomal_uL15_CS"/>
</dbReference>
<dbReference type="SUPFAM" id="SSF52080">
    <property type="entry name" value="Ribosomal proteins L15p and L18e"/>
    <property type="match status" value="1"/>
</dbReference>
<evidence type="ECO:0000256" key="1">
    <source>
        <dbReference type="ARBA" id="ARBA00007320"/>
    </source>
</evidence>
<dbReference type="HAMAP" id="MF_01341">
    <property type="entry name" value="Ribosomal_uL15"/>
    <property type="match status" value="1"/>
</dbReference>
<sequence>VVGSTKNRKRIGRGHGSGHGKSAGRGDKGAGQRSGNKTRPWFEGGQMPLARRLPRRGFTNIFRKEYQIINLEDLARLDVNNITPQVLFDNGLIRSAYKPVKVLGNGKLNTKIDITASAFSASAKLKIEKSGGTAVVQ</sequence>
<keyword evidence="2" id="KW-0689">Ribosomal protein</keyword>
<dbReference type="NCBIfam" id="TIGR01071">
    <property type="entry name" value="rplO_bact"/>
    <property type="match status" value="1"/>
</dbReference>